<evidence type="ECO:0000313" key="1">
    <source>
        <dbReference type="EMBL" id="MDM7857116.1"/>
    </source>
</evidence>
<proteinExistence type="predicted"/>
<gene>
    <name evidence="1" type="ORF">QEZ41_02325</name>
</gene>
<dbReference type="Proteomes" id="UP001241056">
    <property type="component" value="Unassembled WGS sequence"/>
</dbReference>
<accession>A0ABT7SLT3</accession>
<keyword evidence="2" id="KW-1185">Reference proteome</keyword>
<reference evidence="1 2" key="1">
    <citation type="submission" date="2023-06" db="EMBL/GenBank/DDBJ databases">
        <title>Thiopseudomonas sp. CY1220 draft genome sequence.</title>
        <authorList>
            <person name="Zhao G."/>
            <person name="An M."/>
        </authorList>
    </citation>
    <scope>NUCLEOTIDE SEQUENCE [LARGE SCALE GENOMIC DNA]</scope>
    <source>
        <strain evidence="1 2">CY1220</strain>
    </source>
</reference>
<evidence type="ECO:0000313" key="2">
    <source>
        <dbReference type="Proteomes" id="UP001241056"/>
    </source>
</evidence>
<comment type="caution">
    <text evidence="1">The sequence shown here is derived from an EMBL/GenBank/DDBJ whole genome shotgun (WGS) entry which is preliminary data.</text>
</comment>
<organism evidence="1 2">
    <name type="scientific">Thiopseudomonas acetoxidans</name>
    <dbReference type="NCBI Taxonomy" id="3041622"/>
    <lineage>
        <taxon>Bacteria</taxon>
        <taxon>Pseudomonadati</taxon>
        <taxon>Pseudomonadota</taxon>
        <taxon>Gammaproteobacteria</taxon>
        <taxon>Pseudomonadales</taxon>
        <taxon>Pseudomonadaceae</taxon>
        <taxon>Thiopseudomonas</taxon>
    </lineage>
</organism>
<sequence length="130" mass="14886">MTQSVLQHLLQQLQQAQQQQRPATYRQLLEQLDLPAPKMQSLARVLEQLAVHDVQQGWPMRSVLVISQTSLKLPRQGFFDFLVEQKILAQMSETQQQSWYQHELARVYAFSYPGEKLCFGGNGEPSSVTG</sequence>
<protein>
    <submittedName>
        <fullName evidence="1">Uncharacterized protein</fullName>
    </submittedName>
</protein>
<dbReference type="RefSeq" id="WP_289409768.1">
    <property type="nucleotide sequence ID" value="NZ_JAUCDY010000002.1"/>
</dbReference>
<name>A0ABT7SLT3_9GAMM</name>
<dbReference type="EMBL" id="JAUCDY010000002">
    <property type="protein sequence ID" value="MDM7857116.1"/>
    <property type="molecule type" value="Genomic_DNA"/>
</dbReference>